<keyword evidence="5 6" id="KW-0472">Membrane</keyword>
<accession>A0A4Q6Y0F0</accession>
<evidence type="ECO:0000256" key="5">
    <source>
        <dbReference type="ARBA" id="ARBA00023136"/>
    </source>
</evidence>
<evidence type="ECO:0000256" key="4">
    <source>
        <dbReference type="ARBA" id="ARBA00022989"/>
    </source>
</evidence>
<dbReference type="InterPro" id="IPR006439">
    <property type="entry name" value="HAD-SF_hydro_IA"/>
</dbReference>
<dbReference type="OrthoDB" id="9781030at2"/>
<evidence type="ECO:0000256" key="1">
    <source>
        <dbReference type="ARBA" id="ARBA00004651"/>
    </source>
</evidence>
<dbReference type="SFLD" id="SFLDG01129">
    <property type="entry name" value="C1.5:_HAD__Beta-PGM__Phosphata"/>
    <property type="match status" value="1"/>
</dbReference>
<dbReference type="EMBL" id="SGIS01000002">
    <property type="protein sequence ID" value="RZF66290.1"/>
    <property type="molecule type" value="Genomic_DNA"/>
</dbReference>
<dbReference type="Gene3D" id="3.40.50.1000">
    <property type="entry name" value="HAD superfamily/HAD-like"/>
    <property type="match status" value="1"/>
</dbReference>
<feature type="transmembrane region" description="Helical" evidence="6">
    <location>
        <begin position="244"/>
        <end position="265"/>
    </location>
</feature>
<evidence type="ECO:0000313" key="7">
    <source>
        <dbReference type="EMBL" id="RZF66290.1"/>
    </source>
</evidence>
<dbReference type="InterPro" id="IPR036412">
    <property type="entry name" value="HAD-like_sf"/>
</dbReference>
<gene>
    <name evidence="7" type="ORF">EWE75_02345</name>
</gene>
<keyword evidence="3 6" id="KW-0812">Transmembrane</keyword>
<feature type="transmembrane region" description="Helical" evidence="6">
    <location>
        <begin position="171"/>
        <end position="194"/>
    </location>
</feature>
<dbReference type="SFLD" id="SFLDS00003">
    <property type="entry name" value="Haloacid_Dehalogenase"/>
    <property type="match status" value="1"/>
</dbReference>
<sequence>MPFAAWRAVARRTWAETGKDNIGLIAAGVAFYGFLALIPLLGATVLVYGIVADPPTVMRDMTKLTSVMPADVAKLIGEQLMNVVKTSDGKKGLGLLIALALALFGARNGAGAVITALNVAYEEQETRSFIHVNLLALTITTAAVIVAMLALAAITALGYLEALIPNAPETLIAIGKIAVYALLMLAGAAGAATLYRYGPSRRRARWIWLTPGSLFAAVMWLALTVGFGIYVANFGNYNATYGSLGTVVITLTWLYLSSYILLFGAELNAELEHQTARDTTNADAPIGERGAWVADHVAEDTHTADDAIPPQPVGVTAPNSSSMPSAIVASRIVARAGGFAGLPKGGLAATVAANLGLSLLRRGRGWPGLALLGGTAALVWLRRDRSREHIMIKAIFFDVDGTLVDSNEQHVTAWHDAFADQGFRVDREAIRGQIGKGGDLLVPALVPDASEDMRKRLSKRHGVLFKRAHLDTVKPFPAATALIRRVHESGRKVVLASSADAKEVGHYIEQLGIRNALHAMTTIDDAETSKPAGDIFAAALAKVKPLTPDEVIVVGDTPYDVEAASKCGIRTVAVRSGGFADDVLLDAGAVALYDDVAALLARFDESPLSQ</sequence>
<protein>
    <submittedName>
        <fullName evidence="7">YihY family inner membrane protein</fullName>
    </submittedName>
</protein>
<dbReference type="Pfam" id="PF13419">
    <property type="entry name" value="HAD_2"/>
    <property type="match status" value="1"/>
</dbReference>
<dbReference type="PANTHER" id="PTHR30213">
    <property type="entry name" value="INNER MEMBRANE PROTEIN YHJD"/>
    <property type="match status" value="1"/>
</dbReference>
<keyword evidence="8" id="KW-1185">Reference proteome</keyword>
<dbReference type="NCBIfam" id="TIGR00765">
    <property type="entry name" value="yihY_not_rbn"/>
    <property type="match status" value="1"/>
</dbReference>
<comment type="subcellular location">
    <subcellularLocation>
        <location evidence="1">Cell membrane</location>
        <topology evidence="1">Multi-pass membrane protein</topology>
    </subcellularLocation>
</comment>
<evidence type="ECO:0000256" key="2">
    <source>
        <dbReference type="ARBA" id="ARBA00022475"/>
    </source>
</evidence>
<dbReference type="InterPro" id="IPR017039">
    <property type="entry name" value="Virul_fac_BrkB"/>
</dbReference>
<feature type="transmembrane region" description="Helical" evidence="6">
    <location>
        <begin position="93"/>
        <end position="120"/>
    </location>
</feature>
<feature type="transmembrane region" description="Helical" evidence="6">
    <location>
        <begin position="21"/>
        <end position="51"/>
    </location>
</feature>
<keyword evidence="4 6" id="KW-1133">Transmembrane helix</keyword>
<dbReference type="PANTHER" id="PTHR30213:SF0">
    <property type="entry name" value="UPF0761 MEMBRANE PROTEIN YIHY"/>
    <property type="match status" value="1"/>
</dbReference>
<dbReference type="AlphaFoldDB" id="A0A4Q6Y0F0"/>
<reference evidence="7 8" key="1">
    <citation type="submission" date="2019-02" db="EMBL/GenBank/DDBJ databases">
        <authorList>
            <person name="Li Y."/>
        </authorList>
    </citation>
    <scope>NUCLEOTIDE SEQUENCE [LARGE SCALE GENOMIC DNA]</scope>
    <source>
        <strain evidence="7 8">3-7</strain>
    </source>
</reference>
<dbReference type="InterPro" id="IPR041492">
    <property type="entry name" value="HAD_2"/>
</dbReference>
<dbReference type="SFLD" id="SFLDG01135">
    <property type="entry name" value="C1.5.6:_HAD__Beta-PGM__Phospha"/>
    <property type="match status" value="1"/>
</dbReference>
<name>A0A4Q6Y0F0_9SPHN</name>
<dbReference type="InterPro" id="IPR023214">
    <property type="entry name" value="HAD_sf"/>
</dbReference>
<dbReference type="NCBIfam" id="TIGR01509">
    <property type="entry name" value="HAD-SF-IA-v3"/>
    <property type="match status" value="1"/>
</dbReference>
<comment type="caution">
    <text evidence="7">The sequence shown here is derived from an EMBL/GenBank/DDBJ whole genome shotgun (WGS) entry which is preliminary data.</text>
</comment>
<feature type="transmembrane region" description="Helical" evidence="6">
    <location>
        <begin position="132"/>
        <end position="159"/>
    </location>
</feature>
<dbReference type="GO" id="GO:0005886">
    <property type="term" value="C:plasma membrane"/>
    <property type="evidence" value="ECO:0007669"/>
    <property type="project" value="UniProtKB-SubCell"/>
</dbReference>
<dbReference type="SUPFAM" id="SSF56784">
    <property type="entry name" value="HAD-like"/>
    <property type="match status" value="1"/>
</dbReference>
<dbReference type="InterPro" id="IPR023198">
    <property type="entry name" value="PGP-like_dom2"/>
</dbReference>
<evidence type="ECO:0000256" key="6">
    <source>
        <dbReference type="SAM" id="Phobius"/>
    </source>
</evidence>
<dbReference type="Pfam" id="PF03631">
    <property type="entry name" value="Virul_fac_BrkB"/>
    <property type="match status" value="1"/>
</dbReference>
<keyword evidence="2" id="KW-1003">Cell membrane</keyword>
<evidence type="ECO:0000313" key="8">
    <source>
        <dbReference type="Proteomes" id="UP000292085"/>
    </source>
</evidence>
<evidence type="ECO:0000256" key="3">
    <source>
        <dbReference type="ARBA" id="ARBA00022692"/>
    </source>
</evidence>
<organism evidence="7 8">
    <name type="scientific">Sphingomonas populi</name>
    <dbReference type="NCBI Taxonomy" id="2484750"/>
    <lineage>
        <taxon>Bacteria</taxon>
        <taxon>Pseudomonadati</taxon>
        <taxon>Pseudomonadota</taxon>
        <taxon>Alphaproteobacteria</taxon>
        <taxon>Sphingomonadales</taxon>
        <taxon>Sphingomonadaceae</taxon>
        <taxon>Sphingomonas</taxon>
    </lineage>
</organism>
<dbReference type="Gene3D" id="1.10.150.240">
    <property type="entry name" value="Putative phosphatase, domain 2"/>
    <property type="match status" value="1"/>
</dbReference>
<dbReference type="Proteomes" id="UP000292085">
    <property type="component" value="Unassembled WGS sequence"/>
</dbReference>
<proteinExistence type="predicted"/>
<feature type="transmembrane region" description="Helical" evidence="6">
    <location>
        <begin position="206"/>
        <end position="232"/>
    </location>
</feature>